<reference evidence="1 2" key="1">
    <citation type="submission" date="2019-09" db="EMBL/GenBank/DDBJ databases">
        <title>Draft genome sequences of 48 bacterial type strains from the CCUG.</title>
        <authorList>
            <person name="Tunovic T."/>
            <person name="Pineiro-Iglesias B."/>
            <person name="Unosson C."/>
            <person name="Inganas E."/>
            <person name="Ohlen M."/>
            <person name="Cardew S."/>
            <person name="Jensie-Markopoulos S."/>
            <person name="Salva-Serra F."/>
            <person name="Jaen-Luchoro D."/>
            <person name="Karlsson R."/>
            <person name="Svensson-Stadler L."/>
            <person name="Chun J."/>
            <person name="Moore E."/>
        </authorList>
    </citation>
    <scope>NUCLEOTIDE SEQUENCE [LARGE SCALE GENOMIC DNA]</scope>
    <source>
        <strain evidence="1 2">CCUG 54555</strain>
    </source>
</reference>
<gene>
    <name evidence="1" type="ORF">F7R21_13840</name>
</gene>
<dbReference type="AlphaFoldDB" id="A0A6H9TNP9"/>
<keyword evidence="2" id="KW-1185">Reference proteome</keyword>
<comment type="caution">
    <text evidence="1">The sequence shown here is derived from an EMBL/GenBank/DDBJ whole genome shotgun (WGS) entry which is preliminary data.</text>
</comment>
<name>A0A6H9TNP9_9BURK</name>
<accession>A0A6H9TNP9</accession>
<organism evidence="1 2">
    <name type="scientific">Burkholderia latens</name>
    <dbReference type="NCBI Taxonomy" id="488446"/>
    <lineage>
        <taxon>Bacteria</taxon>
        <taxon>Pseudomonadati</taxon>
        <taxon>Pseudomonadota</taxon>
        <taxon>Betaproteobacteria</taxon>
        <taxon>Burkholderiales</taxon>
        <taxon>Burkholderiaceae</taxon>
        <taxon>Burkholderia</taxon>
        <taxon>Burkholderia cepacia complex</taxon>
    </lineage>
</organism>
<proteinExistence type="predicted"/>
<protein>
    <submittedName>
        <fullName evidence="1">Uncharacterized protein</fullName>
    </submittedName>
</protein>
<dbReference type="RefSeq" id="WP_151064859.1">
    <property type="nucleotide sequence ID" value="NZ_CABVPL010000002.1"/>
</dbReference>
<evidence type="ECO:0000313" key="1">
    <source>
        <dbReference type="EMBL" id="KAB0641990.1"/>
    </source>
</evidence>
<dbReference type="EMBL" id="VZOJ01000032">
    <property type="protein sequence ID" value="KAB0641990.1"/>
    <property type="molecule type" value="Genomic_DNA"/>
</dbReference>
<evidence type="ECO:0000313" key="2">
    <source>
        <dbReference type="Proteomes" id="UP000430232"/>
    </source>
</evidence>
<dbReference type="GeneID" id="99787774"/>
<dbReference type="OrthoDB" id="9969050at2"/>
<sequence>MADRRITDSQGFVVKSKGYLHIVGTLPAMYAPTLLSVSPSVSAGVRARISHPAHPYVRRTAQAPLAPARRLI</sequence>
<dbReference type="Proteomes" id="UP000430232">
    <property type="component" value="Unassembled WGS sequence"/>
</dbReference>